<evidence type="ECO:0000256" key="7">
    <source>
        <dbReference type="ARBA" id="ARBA00022989"/>
    </source>
</evidence>
<sequence>MMLKPCCFFILVAVLLSRICLAKTLVSNATIDQDALVAFKAAIISDPYQILNKNWSDDASVCSWIGVSCSVDDQRVTSLNVSGFGFAGPIVPNLGNLTSLELLALTDNNFTGFIPQELSNLRRLRVFEAGYNLLSGEIPSWLGTLTELEYIRLNGNNFSGSIPRSIGNNTKLVLLNLAYNSLGGVIPLEIANLSSLERLDLKYNGQITDSIPDGIFDLSRIEAIDLTGNSLSGELPSTMCDNVPRLRGLHLSANLLSGSIPSDIRNCSTLRDLSLSSNHFNGSIPSSIGLLANLETLYLGINSFHIGGIPQGIHNLSRLQMLSLQGASLTGRIPSYIFNMSSLEGLDLSNNTLSGGLPLTLCGGTTKLEQLFLGTNRLIGRISDRICNCRSLSVISLRYNNFTDNIPKCLANLTALNYLYLGKNNFTGELPAELAGDLQTFKSNSTKMEFYSDESFSLSYWDCFSYLLLRPIAAILFTVSLLFFGWFLAWKLVLVHVPLVQEIFGLRKKIIKPKPPGRRRITQFYNRINAQNPSSEGPSGGGLGFETFKSLKIIQARVKKSVTDACVSNVYAQQLFQRDAQTITPEALESVKAALANSDIEHKAETKKKAIPRKAAGQSWEDPTLAEWPETKLIMVALLPAWTSSISVETDQLHVISLCCFMYDYRLFCGDLGNEVNDDVLSKAFARFPSFNMARVVRDKRTGKTKGYGFISFANPSDLVGALKEMNGKYVGNRPIKLRKSTWTERTDTEALGRQKVTPLSEEDEATKEKCLAQMNPASRILDVGC</sequence>
<dbReference type="EMBL" id="PNBA02000005">
    <property type="protein sequence ID" value="KAG6422823.1"/>
    <property type="molecule type" value="Genomic_DNA"/>
</dbReference>
<dbReference type="PROSITE" id="PS50102">
    <property type="entry name" value="RRM"/>
    <property type="match status" value="1"/>
</dbReference>
<evidence type="ECO:0000256" key="10">
    <source>
        <dbReference type="PROSITE-ProRule" id="PRU00176"/>
    </source>
</evidence>
<feature type="transmembrane region" description="Helical" evidence="11">
    <location>
        <begin position="472"/>
        <end position="499"/>
    </location>
</feature>
<dbReference type="GO" id="GO:0016020">
    <property type="term" value="C:membrane"/>
    <property type="evidence" value="ECO:0007669"/>
    <property type="project" value="UniProtKB-SubCell"/>
</dbReference>
<dbReference type="SUPFAM" id="SSF54928">
    <property type="entry name" value="RNA-binding domain, RBD"/>
    <property type="match status" value="1"/>
</dbReference>
<keyword evidence="8 11" id="KW-0472">Membrane</keyword>
<dbReference type="CDD" id="cd12383">
    <property type="entry name" value="RRM_RBM42"/>
    <property type="match status" value="1"/>
</dbReference>
<feature type="domain" description="RRM" evidence="13">
    <location>
        <begin position="665"/>
        <end position="743"/>
    </location>
</feature>
<name>A0A8X8Y3L3_SALSN</name>
<evidence type="ECO:0000313" key="14">
    <source>
        <dbReference type="EMBL" id="KAG6422823.1"/>
    </source>
</evidence>
<comment type="caution">
    <text evidence="14">The sequence shown here is derived from an EMBL/GenBank/DDBJ whole genome shotgun (WGS) entry which is preliminary data.</text>
</comment>
<dbReference type="InterPro" id="IPR032675">
    <property type="entry name" value="LRR_dom_sf"/>
</dbReference>
<dbReference type="Pfam" id="PF13855">
    <property type="entry name" value="LRR_8"/>
    <property type="match status" value="1"/>
</dbReference>
<dbReference type="Proteomes" id="UP000298416">
    <property type="component" value="Unassembled WGS sequence"/>
</dbReference>
<dbReference type="PANTHER" id="PTHR48054">
    <property type="entry name" value="RECEPTOR KINASE-LIKE PROTEIN XA21"/>
    <property type="match status" value="1"/>
</dbReference>
<dbReference type="InterPro" id="IPR031851">
    <property type="entry name" value="DUF4750"/>
</dbReference>
<evidence type="ECO:0000256" key="9">
    <source>
        <dbReference type="ARBA" id="ARBA00023180"/>
    </source>
</evidence>
<evidence type="ECO:0000256" key="4">
    <source>
        <dbReference type="ARBA" id="ARBA00022692"/>
    </source>
</evidence>
<dbReference type="GO" id="GO:0003723">
    <property type="term" value="F:RNA binding"/>
    <property type="evidence" value="ECO:0007669"/>
    <property type="project" value="UniProtKB-UniRule"/>
</dbReference>
<keyword evidence="10" id="KW-0694">RNA-binding</keyword>
<dbReference type="Gene3D" id="3.30.70.330">
    <property type="match status" value="1"/>
</dbReference>
<keyword evidence="15" id="KW-1185">Reference proteome</keyword>
<reference evidence="14" key="2">
    <citation type="submission" date="2020-08" db="EMBL/GenBank/DDBJ databases">
        <title>Plant Genome Project.</title>
        <authorList>
            <person name="Zhang R.-G."/>
        </authorList>
    </citation>
    <scope>NUCLEOTIDE SEQUENCE</scope>
    <source>
        <strain evidence="14">Huo1</strain>
        <tissue evidence="14">Leaf</tissue>
    </source>
</reference>
<keyword evidence="5 12" id="KW-0732">Signal</keyword>
<evidence type="ECO:0000313" key="15">
    <source>
        <dbReference type="Proteomes" id="UP000298416"/>
    </source>
</evidence>
<protein>
    <recommendedName>
        <fullName evidence="13">RRM domain-containing protein</fullName>
    </recommendedName>
</protein>
<dbReference type="SMART" id="SM00360">
    <property type="entry name" value="RRM"/>
    <property type="match status" value="1"/>
</dbReference>
<evidence type="ECO:0000256" key="8">
    <source>
        <dbReference type="ARBA" id="ARBA00023136"/>
    </source>
</evidence>
<evidence type="ECO:0000256" key="5">
    <source>
        <dbReference type="ARBA" id="ARBA00022729"/>
    </source>
</evidence>
<comment type="subcellular location">
    <subcellularLocation>
        <location evidence="1">Membrane</location>
        <topology evidence="1">Single-pass type I membrane protein</topology>
    </subcellularLocation>
</comment>
<gene>
    <name evidence="14" type="ORF">SASPL_113204</name>
</gene>
<keyword evidence="7 11" id="KW-1133">Transmembrane helix</keyword>
<evidence type="ECO:0000256" key="1">
    <source>
        <dbReference type="ARBA" id="ARBA00004479"/>
    </source>
</evidence>
<evidence type="ECO:0000259" key="13">
    <source>
        <dbReference type="PROSITE" id="PS50102"/>
    </source>
</evidence>
<dbReference type="Pfam" id="PF08263">
    <property type="entry name" value="LRRNT_2"/>
    <property type="match status" value="1"/>
</dbReference>
<dbReference type="InterPro" id="IPR034215">
    <property type="entry name" value="RBM42_RRM"/>
</dbReference>
<dbReference type="InterPro" id="IPR013210">
    <property type="entry name" value="LRR_N_plant-typ"/>
</dbReference>
<dbReference type="GO" id="GO:0006952">
    <property type="term" value="P:defense response"/>
    <property type="evidence" value="ECO:0007669"/>
    <property type="project" value="UniProtKB-ARBA"/>
</dbReference>
<dbReference type="InterPro" id="IPR035979">
    <property type="entry name" value="RBD_domain_sf"/>
</dbReference>
<dbReference type="Pfam" id="PF00560">
    <property type="entry name" value="LRR_1"/>
    <property type="match status" value="6"/>
</dbReference>
<dbReference type="InterPro" id="IPR003591">
    <property type="entry name" value="Leu-rich_rpt_typical-subtyp"/>
</dbReference>
<dbReference type="InterPro" id="IPR000504">
    <property type="entry name" value="RRM_dom"/>
</dbReference>
<evidence type="ECO:0000256" key="6">
    <source>
        <dbReference type="ARBA" id="ARBA00022737"/>
    </source>
</evidence>
<dbReference type="Gene3D" id="3.80.10.10">
    <property type="entry name" value="Ribonuclease Inhibitor"/>
    <property type="match status" value="4"/>
</dbReference>
<dbReference type="PANTHER" id="PTHR48054:SF82">
    <property type="entry name" value="LRR RECEPTOR-LIKE SERINE_THREONINE-PROTEIN KINASE FLS2"/>
    <property type="match status" value="1"/>
</dbReference>
<feature type="chain" id="PRO_5036481937" description="RRM domain-containing protein" evidence="12">
    <location>
        <begin position="23"/>
        <end position="786"/>
    </location>
</feature>
<evidence type="ECO:0000256" key="3">
    <source>
        <dbReference type="ARBA" id="ARBA00022614"/>
    </source>
</evidence>
<keyword evidence="9" id="KW-0325">Glycoprotein</keyword>
<reference evidence="14" key="1">
    <citation type="submission" date="2018-01" db="EMBL/GenBank/DDBJ databases">
        <authorList>
            <person name="Mao J.F."/>
        </authorList>
    </citation>
    <scope>NUCLEOTIDE SEQUENCE</scope>
    <source>
        <strain evidence="14">Huo1</strain>
        <tissue evidence="14">Leaf</tissue>
    </source>
</reference>
<dbReference type="InterPro" id="IPR052592">
    <property type="entry name" value="LRR-RLK"/>
</dbReference>
<dbReference type="SMART" id="SM00369">
    <property type="entry name" value="LRR_TYP"/>
    <property type="match status" value="6"/>
</dbReference>
<proteinExistence type="inferred from homology"/>
<dbReference type="FunFam" id="3.80.10.10:FF:000275">
    <property type="entry name" value="Leucine-rich repeat receptor-like protein kinase"/>
    <property type="match status" value="1"/>
</dbReference>
<dbReference type="GO" id="GO:0051707">
    <property type="term" value="P:response to other organism"/>
    <property type="evidence" value="ECO:0007669"/>
    <property type="project" value="UniProtKB-ARBA"/>
</dbReference>
<dbReference type="InterPro" id="IPR012677">
    <property type="entry name" value="Nucleotide-bd_a/b_plait_sf"/>
</dbReference>
<evidence type="ECO:0000256" key="12">
    <source>
        <dbReference type="SAM" id="SignalP"/>
    </source>
</evidence>
<organism evidence="14">
    <name type="scientific">Salvia splendens</name>
    <name type="common">Scarlet sage</name>
    <dbReference type="NCBI Taxonomy" id="180675"/>
    <lineage>
        <taxon>Eukaryota</taxon>
        <taxon>Viridiplantae</taxon>
        <taxon>Streptophyta</taxon>
        <taxon>Embryophyta</taxon>
        <taxon>Tracheophyta</taxon>
        <taxon>Spermatophyta</taxon>
        <taxon>Magnoliopsida</taxon>
        <taxon>eudicotyledons</taxon>
        <taxon>Gunneridae</taxon>
        <taxon>Pentapetalae</taxon>
        <taxon>asterids</taxon>
        <taxon>lamiids</taxon>
        <taxon>Lamiales</taxon>
        <taxon>Lamiaceae</taxon>
        <taxon>Nepetoideae</taxon>
        <taxon>Mentheae</taxon>
        <taxon>Salviinae</taxon>
        <taxon>Salvia</taxon>
        <taxon>Salvia subgen. Calosphace</taxon>
        <taxon>core Calosphace</taxon>
    </lineage>
</organism>
<dbReference type="InterPro" id="IPR001611">
    <property type="entry name" value="Leu-rich_rpt"/>
</dbReference>
<feature type="signal peptide" evidence="12">
    <location>
        <begin position="1"/>
        <end position="22"/>
    </location>
</feature>
<dbReference type="FunFam" id="3.80.10.10:FF:000095">
    <property type="entry name" value="LRR receptor-like serine/threonine-protein kinase GSO1"/>
    <property type="match status" value="1"/>
</dbReference>
<dbReference type="Pfam" id="PF15938">
    <property type="entry name" value="DUF4750"/>
    <property type="match status" value="1"/>
</dbReference>
<accession>A0A8X8Y3L3</accession>
<keyword evidence="6" id="KW-0677">Repeat</keyword>
<keyword evidence="3" id="KW-0433">Leucine-rich repeat</keyword>
<keyword evidence="4 11" id="KW-0812">Transmembrane</keyword>
<comment type="similarity">
    <text evidence="2">Belongs to the RLP family.</text>
</comment>
<dbReference type="AlphaFoldDB" id="A0A8X8Y3L3"/>
<evidence type="ECO:0000256" key="11">
    <source>
        <dbReference type="SAM" id="Phobius"/>
    </source>
</evidence>
<evidence type="ECO:0000256" key="2">
    <source>
        <dbReference type="ARBA" id="ARBA00009592"/>
    </source>
</evidence>
<dbReference type="Pfam" id="PF00076">
    <property type="entry name" value="RRM_1"/>
    <property type="match status" value="1"/>
</dbReference>
<dbReference type="SUPFAM" id="SSF52047">
    <property type="entry name" value="RNI-like"/>
    <property type="match status" value="1"/>
</dbReference>